<dbReference type="Pfam" id="PF13788">
    <property type="entry name" value="DUF4180"/>
    <property type="match status" value="1"/>
</dbReference>
<evidence type="ECO:0000259" key="1">
    <source>
        <dbReference type="Pfam" id="PF13788"/>
    </source>
</evidence>
<proteinExistence type="predicted"/>
<evidence type="ECO:0000313" key="2">
    <source>
        <dbReference type="EMBL" id="USQ98524.1"/>
    </source>
</evidence>
<gene>
    <name evidence="2" type="ORF">MZV50_06450</name>
</gene>
<keyword evidence="3" id="KW-1185">Reference proteome</keyword>
<protein>
    <submittedName>
        <fullName evidence="2">DUF4180 domain-containing protein</fullName>
    </submittedName>
</protein>
<name>A0ABY5A0W1_9CAUL</name>
<dbReference type="EMBL" id="CP096040">
    <property type="protein sequence ID" value="USQ98524.1"/>
    <property type="molecule type" value="Genomic_DNA"/>
</dbReference>
<organism evidence="2 3">
    <name type="scientific">Caulobacter segnis</name>
    <dbReference type="NCBI Taxonomy" id="88688"/>
    <lineage>
        <taxon>Bacteria</taxon>
        <taxon>Pseudomonadati</taxon>
        <taxon>Pseudomonadota</taxon>
        <taxon>Alphaproteobacteria</taxon>
        <taxon>Caulobacterales</taxon>
        <taxon>Caulobacteraceae</taxon>
        <taxon>Caulobacter</taxon>
    </lineage>
</organism>
<reference evidence="2 3" key="1">
    <citation type="submission" date="2022-04" db="EMBL/GenBank/DDBJ databases">
        <title>Genome sequence of soybean root-associated Caulobacter segnis RL271.</title>
        <authorList>
            <person name="Longley R."/>
            <person name="Bonito G."/>
            <person name="Trigodet F."/>
            <person name="Crosson S."/>
            <person name="Fiebig A."/>
        </authorList>
    </citation>
    <scope>NUCLEOTIDE SEQUENCE [LARGE SCALE GENOMIC DNA]</scope>
    <source>
        <strain evidence="2 3">RL271</strain>
    </source>
</reference>
<feature type="domain" description="DUF4180" evidence="1">
    <location>
        <begin position="3"/>
        <end position="109"/>
    </location>
</feature>
<dbReference type="Proteomes" id="UP001057520">
    <property type="component" value="Chromosome"/>
</dbReference>
<evidence type="ECO:0000313" key="3">
    <source>
        <dbReference type="Proteomes" id="UP001057520"/>
    </source>
</evidence>
<accession>A0ABY5A0W1</accession>
<dbReference type="InterPro" id="IPR025438">
    <property type="entry name" value="DUF4180"/>
</dbReference>
<sequence>MTKILFATAEGPPLDAATTNDLLGEAWGAEADLVVVPVERLADGFLDLSSRIAGEVIQKFTNYRMRLAFVGDITARTKASRSLRDFVFESNKGRQVWFVNDRAALDARLAAEG</sequence>